<dbReference type="InterPro" id="IPR011047">
    <property type="entry name" value="Quinoprotein_ADH-like_sf"/>
</dbReference>
<keyword evidence="3" id="KW-0808">Transferase</keyword>
<dbReference type="SUPFAM" id="SSF56300">
    <property type="entry name" value="Metallo-dependent phosphatases"/>
    <property type="match status" value="1"/>
</dbReference>
<dbReference type="InterPro" id="IPR029052">
    <property type="entry name" value="Metallo-depent_PP-like"/>
</dbReference>
<keyword evidence="3" id="KW-0723">Serine/threonine-protein kinase</keyword>
<gene>
    <name evidence="3" type="ORF">OP10G_0109</name>
</gene>
<dbReference type="AlphaFoldDB" id="A0A068NJ39"/>
<feature type="domain" description="Pyrrolo-quinoline quinone repeat" evidence="2">
    <location>
        <begin position="342"/>
        <end position="471"/>
    </location>
</feature>
<dbReference type="EMBL" id="CP007139">
    <property type="protein sequence ID" value="AIE83477.1"/>
    <property type="molecule type" value="Genomic_DNA"/>
</dbReference>
<dbReference type="SMART" id="SM00564">
    <property type="entry name" value="PQQ"/>
    <property type="match status" value="8"/>
</dbReference>
<dbReference type="PANTHER" id="PTHR34512:SF30">
    <property type="entry name" value="OUTER MEMBRANE PROTEIN ASSEMBLY FACTOR BAMB"/>
    <property type="match status" value="1"/>
</dbReference>
<feature type="domain" description="Calcineurin-like phosphoesterase" evidence="1">
    <location>
        <begin position="35"/>
        <end position="211"/>
    </location>
</feature>
<evidence type="ECO:0000313" key="3">
    <source>
        <dbReference type="EMBL" id="AIE83477.1"/>
    </source>
</evidence>
<dbReference type="GO" id="GO:0004674">
    <property type="term" value="F:protein serine/threonine kinase activity"/>
    <property type="evidence" value="ECO:0007669"/>
    <property type="project" value="UniProtKB-KW"/>
</dbReference>
<organism evidence="3 4">
    <name type="scientific">Fimbriimonas ginsengisoli Gsoil 348</name>
    <dbReference type="NCBI Taxonomy" id="661478"/>
    <lineage>
        <taxon>Bacteria</taxon>
        <taxon>Bacillati</taxon>
        <taxon>Armatimonadota</taxon>
        <taxon>Fimbriimonadia</taxon>
        <taxon>Fimbriimonadales</taxon>
        <taxon>Fimbriimonadaceae</taxon>
        <taxon>Fimbriimonas</taxon>
    </lineage>
</organism>
<dbReference type="InterPro" id="IPR006311">
    <property type="entry name" value="TAT_signal"/>
</dbReference>
<keyword evidence="3" id="KW-0418">Kinase</keyword>
<dbReference type="InterPro" id="IPR002372">
    <property type="entry name" value="PQQ_rpt_dom"/>
</dbReference>
<dbReference type="KEGG" id="fgi:OP10G_0109"/>
<proteinExistence type="predicted"/>
<dbReference type="RefSeq" id="WP_025227847.1">
    <property type="nucleotide sequence ID" value="NZ_CP007139.1"/>
</dbReference>
<dbReference type="InterPro" id="IPR018391">
    <property type="entry name" value="PQQ_b-propeller_rpt"/>
</dbReference>
<dbReference type="GO" id="GO:0016787">
    <property type="term" value="F:hydrolase activity"/>
    <property type="evidence" value="ECO:0007669"/>
    <property type="project" value="InterPro"/>
</dbReference>
<dbReference type="PROSITE" id="PS51318">
    <property type="entry name" value="TAT"/>
    <property type="match status" value="1"/>
</dbReference>
<reference evidence="3 4" key="1">
    <citation type="journal article" date="2014" name="PLoS ONE">
        <title>The first complete genome sequence of the class fimbriimonadia in the phylum armatimonadetes.</title>
        <authorList>
            <person name="Hu Z.Y."/>
            <person name="Wang Y.Z."/>
            <person name="Im W.T."/>
            <person name="Wang S.Y."/>
            <person name="Zhao G.P."/>
            <person name="Zheng H.J."/>
            <person name="Quan Z.X."/>
        </authorList>
    </citation>
    <scope>NUCLEOTIDE SEQUENCE [LARGE SCALE GENOMIC DNA]</scope>
    <source>
        <strain evidence="3">Gsoil 348</strain>
    </source>
</reference>
<sequence>MISRRDLIRVGAAAALTPFARRAEALSQVDALSFSFAFFSDTHVGLKYNIAENRSMFAEMAALPLAFGINGGDVTDYGWVGEYANYREILKTAPFQVHHIPGNHDVRWSPLGPKAYREGTGDPMYKSFSHKGIHFALLDSTIPLSHYGHFESEMLRWLEADLKQAGREIPIFVATHHWVGREGIMVDNESELLRIIEPYNVKLILNAHGHSDLLWTWNGVPNTMNKGLYQLSWERLGIDRKQSQAHLSRRTKEHPEQKHLLSIPLDAPKEKRAIWPVQIDLKPADEIKDFRWDDTPWQPIALLSTAKLVGGTHNLAYRAGKDEYRYAGKVEAPASAKGMKPIWDRKLSGGVMSHLRLGRDVLYVSAMDGSLTALRSKDGEPLWTAHTGGYCHSSPLVLKNLIVVGSADGNVYAFDRNTGKPRWKTPTHGPVYASGAEAQGIVAIGSGDGTIYGLEAATGNIKWLYEIPKSETSFVQSPAATDGERFYFGAWDRRLYALDARTGEFRWSQACTEKTWPYSPAIGGPAVGGGRVYVPANGNILWSFYAETGEPVWSCNSPGDKFGYSSPCLVDDRIYIGCLGDKGEVRCVSSIGQILWTTAIGSTIYDSSPCHAAGVVTIGSVNGLVTSMSAEDGKVLGQYHLPTGHILASPVAEPGRVYAASLSDHVVAFDIKAT</sequence>
<dbReference type="Gene3D" id="3.60.21.10">
    <property type="match status" value="1"/>
</dbReference>
<dbReference type="SUPFAM" id="SSF50998">
    <property type="entry name" value="Quinoprotein alcohol dehydrogenase-like"/>
    <property type="match status" value="1"/>
</dbReference>
<dbReference type="eggNOG" id="COG1409">
    <property type="taxonomic scope" value="Bacteria"/>
</dbReference>
<dbReference type="InterPro" id="IPR004843">
    <property type="entry name" value="Calcineurin-like_PHP"/>
</dbReference>
<dbReference type="Proteomes" id="UP000027982">
    <property type="component" value="Chromosome"/>
</dbReference>
<dbReference type="Gene3D" id="2.130.10.10">
    <property type="entry name" value="YVTN repeat-like/Quinoprotein amine dehydrogenase"/>
    <property type="match status" value="2"/>
</dbReference>
<name>A0A068NJ39_FIMGI</name>
<feature type="domain" description="Pyrrolo-quinoline quinone repeat" evidence="2">
    <location>
        <begin position="477"/>
        <end position="600"/>
    </location>
</feature>
<dbReference type="eggNOG" id="COG1520">
    <property type="taxonomic scope" value="Bacteria"/>
</dbReference>
<dbReference type="Gene3D" id="2.40.10.480">
    <property type="match status" value="1"/>
</dbReference>
<dbReference type="HOGENOM" id="CLU_385306_0_0_0"/>
<dbReference type="PANTHER" id="PTHR34512">
    <property type="entry name" value="CELL SURFACE PROTEIN"/>
    <property type="match status" value="1"/>
</dbReference>
<evidence type="ECO:0000259" key="2">
    <source>
        <dbReference type="Pfam" id="PF13360"/>
    </source>
</evidence>
<evidence type="ECO:0000259" key="1">
    <source>
        <dbReference type="Pfam" id="PF00149"/>
    </source>
</evidence>
<protein>
    <submittedName>
        <fullName evidence="3">Serine/threonine protein kinase</fullName>
    </submittedName>
</protein>
<accession>A0A068NJ39</accession>
<dbReference type="Pfam" id="PF00149">
    <property type="entry name" value="Metallophos"/>
    <property type="match status" value="1"/>
</dbReference>
<keyword evidence="4" id="KW-1185">Reference proteome</keyword>
<dbReference type="OrthoDB" id="9816081at2"/>
<dbReference type="STRING" id="661478.OP10G_0109"/>
<evidence type="ECO:0000313" key="4">
    <source>
        <dbReference type="Proteomes" id="UP000027982"/>
    </source>
</evidence>
<dbReference type="InterPro" id="IPR015943">
    <property type="entry name" value="WD40/YVTN_repeat-like_dom_sf"/>
</dbReference>
<dbReference type="Pfam" id="PF13360">
    <property type="entry name" value="PQQ_2"/>
    <property type="match status" value="2"/>
</dbReference>